<feature type="domain" description="AMP-dependent synthetase/ligase" evidence="1">
    <location>
        <begin position="1"/>
        <end position="254"/>
    </location>
</feature>
<dbReference type="GO" id="GO:0031177">
    <property type="term" value="F:phosphopantetheine binding"/>
    <property type="evidence" value="ECO:0007669"/>
    <property type="project" value="TreeGrafter"/>
</dbReference>
<dbReference type="EMBL" id="CAJNOK010042106">
    <property type="protein sequence ID" value="CAF1562038.1"/>
    <property type="molecule type" value="Genomic_DNA"/>
</dbReference>
<dbReference type="GO" id="GO:0005737">
    <property type="term" value="C:cytoplasm"/>
    <property type="evidence" value="ECO:0007669"/>
    <property type="project" value="TreeGrafter"/>
</dbReference>
<accession>A0A8S2UNI5</accession>
<feature type="non-terminal residue" evidence="3">
    <location>
        <position position="1"/>
    </location>
</feature>
<evidence type="ECO:0000313" key="4">
    <source>
        <dbReference type="Proteomes" id="UP000682733"/>
    </source>
</evidence>
<proteinExistence type="predicted"/>
<gene>
    <name evidence="2" type="ORF">OVA965_LOCUS39857</name>
    <name evidence="3" type="ORF">TMI583_LOCUS41231</name>
</gene>
<evidence type="ECO:0000259" key="1">
    <source>
        <dbReference type="Pfam" id="PF00501"/>
    </source>
</evidence>
<dbReference type="InterPro" id="IPR000873">
    <property type="entry name" value="AMP-dep_synth/lig_dom"/>
</dbReference>
<dbReference type="Gene3D" id="3.40.50.980">
    <property type="match status" value="2"/>
</dbReference>
<sequence>TYGEVLHRVQYFASYLIRECNVQPGHIICQCVERSIEMVIGILSIFTTGAIYCALSSTDPCNRLCSLIEDAKAQLVLIHGQTRHKFIDLINGEEVPVANIEEIIINEEMSSANEVNLLSNVHVTIEKIAYVIYTSGSTGQPKAAQFDHKNFMSYMRSITSMNVTNKNDIVVQLTSSSFDHHMPEIAGCLITGGTLLLLKPNGNHDMAYLTNIIQNNCATFIFIVPSLLSILCDFLETHDSFNRIKTLRSVTSGG</sequence>
<evidence type="ECO:0000313" key="3">
    <source>
        <dbReference type="EMBL" id="CAF4354106.1"/>
    </source>
</evidence>
<dbReference type="PROSITE" id="PS00455">
    <property type="entry name" value="AMP_BINDING"/>
    <property type="match status" value="1"/>
</dbReference>
<organism evidence="3 4">
    <name type="scientific">Didymodactylos carnosus</name>
    <dbReference type="NCBI Taxonomy" id="1234261"/>
    <lineage>
        <taxon>Eukaryota</taxon>
        <taxon>Metazoa</taxon>
        <taxon>Spiralia</taxon>
        <taxon>Gnathifera</taxon>
        <taxon>Rotifera</taxon>
        <taxon>Eurotatoria</taxon>
        <taxon>Bdelloidea</taxon>
        <taxon>Philodinida</taxon>
        <taxon>Philodinidae</taxon>
        <taxon>Didymodactylos</taxon>
    </lineage>
</organism>
<dbReference type="SUPFAM" id="SSF56801">
    <property type="entry name" value="Acetyl-CoA synthetase-like"/>
    <property type="match status" value="1"/>
</dbReference>
<dbReference type="EMBL" id="CAJOBA010064742">
    <property type="protein sequence ID" value="CAF4354106.1"/>
    <property type="molecule type" value="Genomic_DNA"/>
</dbReference>
<reference evidence="3" key="1">
    <citation type="submission" date="2021-02" db="EMBL/GenBank/DDBJ databases">
        <authorList>
            <person name="Nowell W R."/>
        </authorList>
    </citation>
    <scope>NUCLEOTIDE SEQUENCE</scope>
</reference>
<dbReference type="PANTHER" id="PTHR45527:SF1">
    <property type="entry name" value="FATTY ACID SYNTHASE"/>
    <property type="match status" value="1"/>
</dbReference>
<dbReference type="Proteomes" id="UP000682733">
    <property type="component" value="Unassembled WGS sequence"/>
</dbReference>
<dbReference type="GO" id="GO:0044550">
    <property type="term" value="P:secondary metabolite biosynthetic process"/>
    <property type="evidence" value="ECO:0007669"/>
    <property type="project" value="TreeGrafter"/>
</dbReference>
<name>A0A8S2UNI5_9BILA</name>
<dbReference type="Pfam" id="PF00501">
    <property type="entry name" value="AMP-binding"/>
    <property type="match status" value="1"/>
</dbReference>
<dbReference type="GO" id="GO:0043041">
    <property type="term" value="P:amino acid activation for nonribosomal peptide biosynthetic process"/>
    <property type="evidence" value="ECO:0007669"/>
    <property type="project" value="TreeGrafter"/>
</dbReference>
<dbReference type="InterPro" id="IPR020845">
    <property type="entry name" value="AMP-binding_CS"/>
</dbReference>
<dbReference type="PANTHER" id="PTHR45527">
    <property type="entry name" value="NONRIBOSOMAL PEPTIDE SYNTHETASE"/>
    <property type="match status" value="1"/>
</dbReference>
<comment type="caution">
    <text evidence="3">The sequence shown here is derived from an EMBL/GenBank/DDBJ whole genome shotgun (WGS) entry which is preliminary data.</text>
</comment>
<dbReference type="Proteomes" id="UP000677228">
    <property type="component" value="Unassembled WGS sequence"/>
</dbReference>
<evidence type="ECO:0000313" key="2">
    <source>
        <dbReference type="EMBL" id="CAF1562038.1"/>
    </source>
</evidence>
<dbReference type="AlphaFoldDB" id="A0A8S2UNI5"/>
<protein>
    <recommendedName>
        <fullName evidence="1">AMP-dependent synthetase/ligase domain-containing protein</fullName>
    </recommendedName>
</protein>